<sequence>MIEKPGHFILNDAPPVQYEQMSKQRIPSRHLSIVKNGCQFLCTVFTFPFSENINKKKLESSNECGVGHTLSSFFILRVNLRKQENTLPSGTFARRVYQTSSGEKKRMFSFAKEKSGIPLFIFLRESASMDDTDPAAYFSRPKSKKSSQPDSCVGG</sequence>
<organism evidence="2 3">
    <name type="scientific">Araneus ventricosus</name>
    <name type="common">Orbweaver spider</name>
    <name type="synonym">Epeira ventricosa</name>
    <dbReference type="NCBI Taxonomy" id="182803"/>
    <lineage>
        <taxon>Eukaryota</taxon>
        <taxon>Metazoa</taxon>
        <taxon>Ecdysozoa</taxon>
        <taxon>Arthropoda</taxon>
        <taxon>Chelicerata</taxon>
        <taxon>Arachnida</taxon>
        <taxon>Araneae</taxon>
        <taxon>Araneomorphae</taxon>
        <taxon>Entelegynae</taxon>
        <taxon>Araneoidea</taxon>
        <taxon>Araneidae</taxon>
        <taxon>Araneus</taxon>
    </lineage>
</organism>
<feature type="region of interest" description="Disordered" evidence="1">
    <location>
        <begin position="134"/>
        <end position="155"/>
    </location>
</feature>
<accession>A0A4Y2W7I1</accession>
<keyword evidence="3" id="KW-1185">Reference proteome</keyword>
<dbReference type="Proteomes" id="UP000499080">
    <property type="component" value="Unassembled WGS sequence"/>
</dbReference>
<protein>
    <submittedName>
        <fullName evidence="2">Uncharacterized protein</fullName>
    </submittedName>
</protein>
<name>A0A4Y2W7I1_ARAVE</name>
<dbReference type="EMBL" id="BGPR01056922">
    <property type="protein sequence ID" value="GBO33365.1"/>
    <property type="molecule type" value="Genomic_DNA"/>
</dbReference>
<feature type="compositionally biased region" description="Polar residues" evidence="1">
    <location>
        <begin position="146"/>
        <end position="155"/>
    </location>
</feature>
<dbReference type="AlphaFoldDB" id="A0A4Y2W7I1"/>
<comment type="caution">
    <text evidence="2">The sequence shown here is derived from an EMBL/GenBank/DDBJ whole genome shotgun (WGS) entry which is preliminary data.</text>
</comment>
<evidence type="ECO:0000256" key="1">
    <source>
        <dbReference type="SAM" id="MobiDB-lite"/>
    </source>
</evidence>
<proteinExistence type="predicted"/>
<gene>
    <name evidence="2" type="ORF">AVEN_8115_1</name>
</gene>
<evidence type="ECO:0000313" key="3">
    <source>
        <dbReference type="Proteomes" id="UP000499080"/>
    </source>
</evidence>
<evidence type="ECO:0000313" key="2">
    <source>
        <dbReference type="EMBL" id="GBO33365.1"/>
    </source>
</evidence>
<reference evidence="2 3" key="1">
    <citation type="journal article" date="2019" name="Sci. Rep.">
        <title>Orb-weaving spider Araneus ventricosus genome elucidates the spidroin gene catalogue.</title>
        <authorList>
            <person name="Kono N."/>
            <person name="Nakamura H."/>
            <person name="Ohtoshi R."/>
            <person name="Moran D.A.P."/>
            <person name="Shinohara A."/>
            <person name="Yoshida Y."/>
            <person name="Fujiwara M."/>
            <person name="Mori M."/>
            <person name="Tomita M."/>
            <person name="Arakawa K."/>
        </authorList>
    </citation>
    <scope>NUCLEOTIDE SEQUENCE [LARGE SCALE GENOMIC DNA]</scope>
</reference>